<dbReference type="Pfam" id="PF24209">
    <property type="entry name" value="DUF7431"/>
    <property type="match status" value="1"/>
</dbReference>
<organism evidence="2 3">
    <name type="scientific">Rhizophagus irregularis</name>
    <dbReference type="NCBI Taxonomy" id="588596"/>
    <lineage>
        <taxon>Eukaryota</taxon>
        <taxon>Fungi</taxon>
        <taxon>Fungi incertae sedis</taxon>
        <taxon>Mucoromycota</taxon>
        <taxon>Glomeromycotina</taxon>
        <taxon>Glomeromycetes</taxon>
        <taxon>Glomerales</taxon>
        <taxon>Glomeraceae</taxon>
        <taxon>Rhizophagus</taxon>
    </lineage>
</organism>
<dbReference type="InterPro" id="IPR055854">
    <property type="entry name" value="DUF7431"/>
</dbReference>
<evidence type="ECO:0000259" key="1">
    <source>
        <dbReference type="Pfam" id="PF24209"/>
    </source>
</evidence>
<comment type="caution">
    <text evidence="2">The sequence shown here is derived from an EMBL/GenBank/DDBJ whole genome shotgun (WGS) entry which is preliminary data.</text>
</comment>
<evidence type="ECO:0000313" key="2">
    <source>
        <dbReference type="EMBL" id="PKY59001.1"/>
    </source>
</evidence>
<proteinExistence type="predicted"/>
<reference evidence="2 3" key="1">
    <citation type="submission" date="2015-10" db="EMBL/GenBank/DDBJ databases">
        <title>Genome analyses suggest a sexual origin of heterokaryosis in a supposedly ancient asexual fungus.</title>
        <authorList>
            <person name="Ropars J."/>
            <person name="Sedzielewska K."/>
            <person name="Noel J."/>
            <person name="Charron P."/>
            <person name="Farinelli L."/>
            <person name="Marton T."/>
            <person name="Kruger M."/>
            <person name="Pelin A."/>
            <person name="Brachmann A."/>
            <person name="Corradi N."/>
        </authorList>
    </citation>
    <scope>NUCLEOTIDE SEQUENCE [LARGE SCALE GENOMIC DNA]</scope>
    <source>
        <strain evidence="2 3">A4</strain>
    </source>
</reference>
<keyword evidence="3" id="KW-1185">Reference proteome</keyword>
<sequence length="345" mass="38932">MYTPIFSTATITCSTCCAGSKMQQENLVEQSDTKVRYTFNICMIGCQKSKIVSVNFINIQDVQDDVDVTVQIDDPPSKFISVNLNIKDKLSSIRQKLIQNSKVKMNDTLSFANKINNNDDNTGGSSLADIAKEDEEKIILKNIIDKGSKTLYLKSEPDWKFFKDKLKLEYGRAETLEKANKRAFTIVGCEMNEVVDGYTIQIGLEEDKIIKNDFLLIADIDIPNFAKFGVSVGNSNIKNSNVVTNLTYRVIEYNKMSLKFKLEPTTEFIEAVKDVIDSKNPRNLYSTENNYGPIFLKQKISEIEVKYINVNSLNCDQNDCICKSKGIKGLENNLKYAFLDPKGSS</sequence>
<gene>
    <name evidence="2" type="ORF">RhiirA4_514098</name>
</gene>
<dbReference type="VEuPathDB" id="FungiDB:RhiirA1_454829"/>
<dbReference type="EMBL" id="LLXI01003303">
    <property type="protein sequence ID" value="PKY59001.1"/>
    <property type="molecule type" value="Genomic_DNA"/>
</dbReference>
<name>A0A2I1HJD9_9GLOM</name>
<accession>A0A2I1HJD9</accession>
<evidence type="ECO:0000313" key="3">
    <source>
        <dbReference type="Proteomes" id="UP000234323"/>
    </source>
</evidence>
<protein>
    <recommendedName>
        <fullName evidence="1">DUF7431 domain-containing protein</fullName>
    </recommendedName>
</protein>
<dbReference type="Proteomes" id="UP000234323">
    <property type="component" value="Unassembled WGS sequence"/>
</dbReference>
<feature type="domain" description="DUF7431" evidence="1">
    <location>
        <begin position="249"/>
        <end position="320"/>
    </location>
</feature>
<dbReference type="AlphaFoldDB" id="A0A2I1HJD9"/>